<dbReference type="PANTHER" id="PTHR33332">
    <property type="entry name" value="REVERSE TRANSCRIPTASE DOMAIN-CONTAINING PROTEIN"/>
    <property type="match status" value="1"/>
</dbReference>
<proteinExistence type="predicted"/>
<evidence type="ECO:0000259" key="1">
    <source>
        <dbReference type="PROSITE" id="PS50878"/>
    </source>
</evidence>
<accession>A0A6H5HSV9</accession>
<dbReference type="EMBL" id="CADCXV010000136">
    <property type="protein sequence ID" value="CAB0028411.1"/>
    <property type="molecule type" value="Genomic_DNA"/>
</dbReference>
<organism evidence="2 3">
    <name type="scientific">Trichogramma brassicae</name>
    <dbReference type="NCBI Taxonomy" id="86971"/>
    <lineage>
        <taxon>Eukaryota</taxon>
        <taxon>Metazoa</taxon>
        <taxon>Ecdysozoa</taxon>
        <taxon>Arthropoda</taxon>
        <taxon>Hexapoda</taxon>
        <taxon>Insecta</taxon>
        <taxon>Pterygota</taxon>
        <taxon>Neoptera</taxon>
        <taxon>Endopterygota</taxon>
        <taxon>Hymenoptera</taxon>
        <taxon>Apocrita</taxon>
        <taxon>Proctotrupomorpha</taxon>
        <taxon>Chalcidoidea</taxon>
        <taxon>Trichogrammatidae</taxon>
        <taxon>Trichogramma</taxon>
    </lineage>
</organism>
<dbReference type="AlphaFoldDB" id="A0A6H5HSV9"/>
<dbReference type="OrthoDB" id="6283029at2759"/>
<sequence length="314" mass="34763">MVPHQVLLTKLRRFNFGDSTIKWFASYLGQRSQAVTDSNGSESAWLPTTSGVPQGSVLGTLLFSLFINDLPDVLVDPKCMLFADDLQVYSSFFPTDFARSLSAFNRNVNAVSAWATANGLSLNKAKTQLKVKIGNMEENAMHYADMCEIRFSGLPDLPDVRDIDRVATVLKVLECDERILSVRRWMPSRASNAPSTSTNATLVARFSPPVVRDAIMSCTHKLATMTGGSIFGTEDQGKIFATPMLTPPLHKLWCSALSRSRKLNYARPLIRGYSLFMRAAPASPLVQINNIDDLANLKPVEPRKTVARTHSHQE</sequence>
<evidence type="ECO:0000313" key="2">
    <source>
        <dbReference type="EMBL" id="CAB0028411.1"/>
    </source>
</evidence>
<dbReference type="Proteomes" id="UP000479190">
    <property type="component" value="Unassembled WGS sequence"/>
</dbReference>
<reference evidence="2 3" key="1">
    <citation type="submission" date="2020-02" db="EMBL/GenBank/DDBJ databases">
        <authorList>
            <person name="Ferguson B K."/>
        </authorList>
    </citation>
    <scope>NUCLEOTIDE SEQUENCE [LARGE SCALE GENOMIC DNA]</scope>
</reference>
<protein>
    <recommendedName>
        <fullName evidence="1">Reverse transcriptase domain-containing protein</fullName>
    </recommendedName>
</protein>
<gene>
    <name evidence="2" type="ORF">TBRA_LOCUS586</name>
</gene>
<name>A0A6H5HSV9_9HYME</name>
<dbReference type="InterPro" id="IPR000477">
    <property type="entry name" value="RT_dom"/>
</dbReference>
<evidence type="ECO:0000313" key="3">
    <source>
        <dbReference type="Proteomes" id="UP000479190"/>
    </source>
</evidence>
<keyword evidence="3" id="KW-1185">Reference proteome</keyword>
<dbReference type="PROSITE" id="PS50878">
    <property type="entry name" value="RT_POL"/>
    <property type="match status" value="1"/>
</dbReference>
<dbReference type="Pfam" id="PF00078">
    <property type="entry name" value="RVT_1"/>
    <property type="match status" value="1"/>
</dbReference>
<feature type="domain" description="Reverse transcriptase" evidence="1">
    <location>
        <begin position="1"/>
        <end position="148"/>
    </location>
</feature>